<keyword evidence="3" id="KW-0808">Transferase</keyword>
<organism evidence="6 7">
    <name type="scientific">Serratia ureilytica</name>
    <dbReference type="NCBI Taxonomy" id="300181"/>
    <lineage>
        <taxon>Bacteria</taxon>
        <taxon>Pseudomonadati</taxon>
        <taxon>Pseudomonadota</taxon>
        <taxon>Gammaproteobacteria</taxon>
        <taxon>Enterobacterales</taxon>
        <taxon>Yersiniaceae</taxon>
        <taxon>Serratia</taxon>
    </lineage>
</organism>
<dbReference type="PANTHER" id="PTHR13370:SF3">
    <property type="entry name" value="TRNA (GUANINE(10)-N2)-METHYLTRANSFERASE HOMOLOG"/>
    <property type="match status" value="1"/>
</dbReference>
<evidence type="ECO:0000256" key="3">
    <source>
        <dbReference type="ARBA" id="ARBA00022679"/>
    </source>
</evidence>
<dbReference type="EMBL" id="VOUP01000012">
    <property type="protein sequence ID" value="TXE26936.1"/>
    <property type="molecule type" value="Genomic_DNA"/>
</dbReference>
<dbReference type="PRINTS" id="PR00508">
    <property type="entry name" value="S21N4MTFRASE"/>
</dbReference>
<keyword evidence="2" id="KW-0489">Methyltransferase</keyword>
<accession>A0A9X9BZI9</accession>
<dbReference type="Gene3D" id="3.40.50.150">
    <property type="entry name" value="Vaccinia Virus protein VP39"/>
    <property type="match status" value="1"/>
</dbReference>
<evidence type="ECO:0000256" key="2">
    <source>
        <dbReference type="ARBA" id="ARBA00022603"/>
    </source>
</evidence>
<feature type="domain" description="DNA methylase N-4/N-6" evidence="5">
    <location>
        <begin position="176"/>
        <end position="234"/>
    </location>
</feature>
<dbReference type="InterPro" id="IPR002052">
    <property type="entry name" value="DNA_methylase_N6_adenine_CS"/>
</dbReference>
<name>A0A9X9BZI9_9GAMM</name>
<evidence type="ECO:0000256" key="1">
    <source>
        <dbReference type="ARBA" id="ARBA00006594"/>
    </source>
</evidence>
<dbReference type="PROSITE" id="PS00092">
    <property type="entry name" value="N6_MTASE"/>
    <property type="match status" value="1"/>
</dbReference>
<dbReference type="InterPro" id="IPR002941">
    <property type="entry name" value="DNA_methylase_N4/N6"/>
</dbReference>
<evidence type="ECO:0000313" key="6">
    <source>
        <dbReference type="EMBL" id="TXE26936.1"/>
    </source>
</evidence>
<protein>
    <recommendedName>
        <fullName evidence="4">Methyltransferase</fullName>
        <ecNumber evidence="4">2.1.1.-</ecNumber>
    </recommendedName>
</protein>
<evidence type="ECO:0000313" key="7">
    <source>
        <dbReference type="Proteomes" id="UP000321307"/>
    </source>
</evidence>
<feature type="domain" description="DNA methylase N-4/N-6" evidence="5">
    <location>
        <begin position="29"/>
        <end position="152"/>
    </location>
</feature>
<dbReference type="SUPFAM" id="SSF53335">
    <property type="entry name" value="S-adenosyl-L-methionine-dependent methyltransferases"/>
    <property type="match status" value="1"/>
</dbReference>
<reference evidence="6 7" key="1">
    <citation type="submission" date="2019-07" db="EMBL/GenBank/DDBJ databases">
        <title>Serratia strains were isolated from fresh produce.</title>
        <authorList>
            <person name="Cho G.-S."/>
            <person name="Stein M."/>
            <person name="Lee W."/>
            <person name="Suh S.H."/>
            <person name="Franz C.M.A.P."/>
        </authorList>
    </citation>
    <scope>NUCLEOTIDE SEQUENCE [LARGE SCALE GENOMIC DNA]</scope>
    <source>
        <strain evidence="6 7">S17</strain>
    </source>
</reference>
<dbReference type="RefSeq" id="WP_147838705.1">
    <property type="nucleotide sequence ID" value="NZ_VOUP01000012.1"/>
</dbReference>
<dbReference type="GO" id="GO:0032259">
    <property type="term" value="P:methylation"/>
    <property type="evidence" value="ECO:0007669"/>
    <property type="project" value="UniProtKB-KW"/>
</dbReference>
<comment type="caution">
    <text evidence="6">The sequence shown here is derived from an EMBL/GenBank/DDBJ whole genome shotgun (WGS) entry which is preliminary data.</text>
</comment>
<dbReference type="InterPro" id="IPR001091">
    <property type="entry name" value="RM_Methyltransferase"/>
</dbReference>
<proteinExistence type="inferred from homology"/>
<dbReference type="GO" id="GO:0009007">
    <property type="term" value="F:site-specific DNA-methyltransferase (adenine-specific) activity"/>
    <property type="evidence" value="ECO:0007669"/>
    <property type="project" value="TreeGrafter"/>
</dbReference>
<evidence type="ECO:0000259" key="5">
    <source>
        <dbReference type="Pfam" id="PF01555"/>
    </source>
</evidence>
<dbReference type="Proteomes" id="UP000321307">
    <property type="component" value="Unassembled WGS sequence"/>
</dbReference>
<dbReference type="PANTHER" id="PTHR13370">
    <property type="entry name" value="RNA METHYLASE-RELATED"/>
    <property type="match status" value="1"/>
</dbReference>
<dbReference type="AlphaFoldDB" id="A0A9X9BZI9"/>
<sequence length="247" mass="27472">MTYQKQVIGNAVLFCGDCIEILPTLPKADALITDPPYSSGGMTIGAKSMSPHAKYLASNTEYADFYGDNRDTRSWLAWMTLWLGQAFGRLNEGSYAMLFTDWRQLPSTTDALQAGGFTWRGVVPWDKTTSSRAPHTGYFRHQCEYIAWGSRGRLDKSTHGGPWSGFITQRVIPREKFHMTGKPLPLMRELVKPVKPGGVILDPFMGSGSTGIAAVESGRQFIGIEMSNQYFDIACERLERSQAVQQS</sequence>
<gene>
    <name evidence="6" type="ORF">FOT63_18555</name>
</gene>
<dbReference type="Pfam" id="PF01555">
    <property type="entry name" value="N6_N4_Mtase"/>
    <property type="match status" value="2"/>
</dbReference>
<dbReference type="EC" id="2.1.1.-" evidence="4"/>
<dbReference type="GO" id="GO:0005737">
    <property type="term" value="C:cytoplasm"/>
    <property type="evidence" value="ECO:0007669"/>
    <property type="project" value="TreeGrafter"/>
</dbReference>
<dbReference type="GO" id="GO:0008170">
    <property type="term" value="F:N-methyltransferase activity"/>
    <property type="evidence" value="ECO:0007669"/>
    <property type="project" value="InterPro"/>
</dbReference>
<dbReference type="InterPro" id="IPR029063">
    <property type="entry name" value="SAM-dependent_MTases_sf"/>
</dbReference>
<evidence type="ECO:0000256" key="4">
    <source>
        <dbReference type="RuleBase" id="RU362026"/>
    </source>
</evidence>
<comment type="similarity">
    <text evidence="1 4">Belongs to the N(4)/N(6)-methyltransferase family.</text>
</comment>
<dbReference type="GO" id="GO:0003677">
    <property type="term" value="F:DNA binding"/>
    <property type="evidence" value="ECO:0007669"/>
    <property type="project" value="InterPro"/>
</dbReference>